<keyword evidence="1" id="KW-0934">Plastid</keyword>
<dbReference type="RefSeq" id="YP_009296807.1">
    <property type="nucleotide sequence ID" value="NC_031173.1"/>
</dbReference>
<dbReference type="AlphaFoldDB" id="A0A1C9CCN1"/>
<reference evidence="1" key="1">
    <citation type="journal article" date="2016" name="BMC Biol.">
        <title>Parallel evolution of highly conserved plastid genome architecture in red seaweeds and seed plants.</title>
        <authorList>
            <person name="Lee J."/>
            <person name="Cho C.H."/>
            <person name="Park S.I."/>
            <person name="Choi J.W."/>
            <person name="Song H.S."/>
            <person name="West J.A."/>
            <person name="Bhattacharya D."/>
            <person name="Yoon H.S."/>
        </authorList>
    </citation>
    <scope>NUCLEOTIDE SEQUENCE</scope>
</reference>
<organism evidence="1">
    <name type="scientific">Bangiopsis subsimplex</name>
    <dbReference type="NCBI Taxonomy" id="139980"/>
    <lineage>
        <taxon>Eukaryota</taxon>
        <taxon>Rhodophyta</taxon>
        <taxon>Stylonematophyceae</taxon>
        <taxon>Stylonematales</taxon>
        <taxon>Stylonemataceae</taxon>
        <taxon>Bangiopsis</taxon>
    </lineage>
</organism>
<proteinExistence type="predicted"/>
<accession>A0A1C9CCN1</accession>
<name>A0A1C9CCN1_9RHOD</name>
<protein>
    <submittedName>
        <fullName evidence="1">Uncharacterized protein</fullName>
    </submittedName>
</protein>
<sequence length="750" mass="89700">MKLERENLQESAAENKNSIEEIYNVIKQTKQTIHIDKITNFYLYNKLNSVFNFEKIAYAKSSKFKRQLNNLINDIRFSGYFSTVNLSFSTSNREIIFNIELEINSILNTVEILNITNLIIPSKEVVQLSNELIGYPKSLAQLNLLSSKIRSWYINRGYQWLDIKVYDILSSNHKVFIEIVEGLITDVKYKLCPLINHEISPETPLLKFVPFNFINQITETFLKIGNKPNILMIEKAMHLLKETRFFYNFYYDIKSFSNNSKIEVIIYFVPYRDNKIYLNLEKILQKVEFIIHEEKTLQNLIIYILQNSKQHYLNKKINSSTKRNLSALSKRYIYNLIEHSFFNNKFLSADNNNPLLELQLATNEDFELYQYHSRINLFQEARYIGSRYDFINFNFKQEDRTIQYDISYNFPLEINRSTFRPIAIRIFDNLTFIKDYTQNFRLNYLLNKKLIIPTIYKLKRKGLEIFFKRKFQFNGINLSSIIATRKIYYNNINFKRNHFLMFNLSKQKIFNLPDLLSYAYITSKQLGQLVTQKFNIINLRAQLPMIDDLYHPTTGNFLQLDFVQFKSFYDLTESFNTNLYKINQLYFLKYINYSKIMPTHKPSLYHLFISKIFLGYIVGNKNLYSLADKLRYQKYTSEKVGFTEFSHWPNSCNEYLLEYHYRFFKYTNPVLFIKILKDSPLYEEYPFPHVQGELFYSKRLNLSNLSTGKYFGIGWEFRTIISQIPPIRIEFLPQLPGTEKFCIRVIPYLY</sequence>
<dbReference type="Gene3D" id="3.10.20.310">
    <property type="entry name" value="membrane protein fhac"/>
    <property type="match status" value="1"/>
</dbReference>
<dbReference type="GeneID" id="29073220"/>
<geneLocation type="plastid" evidence="1"/>
<dbReference type="EMBL" id="KY709207">
    <property type="protein sequence ID" value="ARO90490.1"/>
    <property type="molecule type" value="Genomic_DNA"/>
</dbReference>
<evidence type="ECO:0000313" key="1">
    <source>
        <dbReference type="EMBL" id="AOM66150.1"/>
    </source>
</evidence>
<gene>
    <name evidence="1" type="primary">orf751</name>
    <name evidence="2" type="synonym">orf670</name>
    <name evidence="1" type="ORF">Bangp_068</name>
</gene>
<evidence type="ECO:0000313" key="2">
    <source>
        <dbReference type="EMBL" id="ARO90490.1"/>
    </source>
</evidence>
<keyword evidence="2" id="KW-0150">Chloroplast</keyword>
<dbReference type="EMBL" id="KX284718">
    <property type="protein sequence ID" value="AOM66150.1"/>
    <property type="molecule type" value="Genomic_DNA"/>
</dbReference>
<reference evidence="2" key="2">
    <citation type="submission" date="2017-03" db="EMBL/GenBank/DDBJ databases">
        <title>The new red algal subphylum Proteorhodophytina comprises the largest and most divergent plastid genomes known.</title>
        <authorList>
            <person name="Munoz-Gomez S.A."/>
            <person name="Mejia-Franco F.G."/>
            <person name="Durnin K."/>
            <person name="Morgan C."/>
            <person name="Grisdale C.J."/>
            <person name="Archibald J.M."/>
            <person name="Slamovits C.H."/>
        </authorList>
    </citation>
    <scope>NUCLEOTIDE SEQUENCE</scope>
    <source>
        <strain evidence="2">UTEX LB2854</strain>
    </source>
</reference>